<gene>
    <name evidence="2" type="ORF">ABFV72_04310</name>
</gene>
<reference evidence="2 3" key="1">
    <citation type="submission" date="2024-05" db="EMBL/GenBank/DDBJ databases">
        <title>Genome sequencing of Marine Estuary Bacteria, Pseudoalteromonas distincta strain FA, Psychrobacter proteolyticus strain EA, and Shewanella baltica strain CA.</title>
        <authorList>
            <person name="Dieffenbach S.A."/>
            <person name="Maclea K.S."/>
        </authorList>
    </citation>
    <scope>NUCLEOTIDE SEQUENCE [LARGE SCALE GENOMIC DNA]</scope>
    <source>
        <strain evidence="2 3">EA</strain>
    </source>
</reference>
<evidence type="ECO:0000256" key="1">
    <source>
        <dbReference type="SAM" id="MobiDB-lite"/>
    </source>
</evidence>
<protein>
    <submittedName>
        <fullName evidence="2">Helix-turn-helix domain-containing protein</fullName>
    </submittedName>
</protein>
<keyword evidence="3" id="KW-1185">Reference proteome</keyword>
<dbReference type="EMBL" id="JBDLOB010000002">
    <property type="protein sequence ID" value="MEN8625228.1"/>
    <property type="molecule type" value="Genomic_DNA"/>
</dbReference>
<comment type="caution">
    <text evidence="2">The sequence shown here is derived from an EMBL/GenBank/DDBJ whole genome shotgun (WGS) entry which is preliminary data.</text>
</comment>
<proteinExistence type="predicted"/>
<feature type="region of interest" description="Disordered" evidence="1">
    <location>
        <begin position="1"/>
        <end position="23"/>
    </location>
</feature>
<dbReference type="SUPFAM" id="SSF46955">
    <property type="entry name" value="Putative DNA-binding domain"/>
    <property type="match status" value="1"/>
</dbReference>
<dbReference type="RefSeq" id="WP_347162570.1">
    <property type="nucleotide sequence ID" value="NZ_JBDLOB010000002.1"/>
</dbReference>
<accession>A0ABV0D4E5</accession>
<dbReference type="Proteomes" id="UP001414441">
    <property type="component" value="Unassembled WGS sequence"/>
</dbReference>
<dbReference type="InterPro" id="IPR009061">
    <property type="entry name" value="DNA-bd_dom_put_sf"/>
</dbReference>
<evidence type="ECO:0000313" key="2">
    <source>
        <dbReference type="EMBL" id="MEN8625228.1"/>
    </source>
</evidence>
<name>A0ABV0D4E5_9GAMM</name>
<organism evidence="2 3">
    <name type="scientific">Psychrobacter proteolyticus</name>
    <dbReference type="NCBI Taxonomy" id="147825"/>
    <lineage>
        <taxon>Bacteria</taxon>
        <taxon>Pseudomonadati</taxon>
        <taxon>Pseudomonadota</taxon>
        <taxon>Gammaproteobacteria</taxon>
        <taxon>Moraxellales</taxon>
        <taxon>Moraxellaceae</taxon>
        <taxon>Psychrobacter</taxon>
    </lineage>
</organism>
<sequence length="79" mass="8943">MLNISTPPTNAEHPAPLNPQGYSRIQPTAELIGLHHQTLRRWWKANKFPKPINVNGVPMFRNSDILRFLENQQSASKGA</sequence>
<dbReference type="Gene3D" id="1.10.1660.10">
    <property type="match status" value="1"/>
</dbReference>
<evidence type="ECO:0000313" key="3">
    <source>
        <dbReference type="Proteomes" id="UP001414441"/>
    </source>
</evidence>